<dbReference type="GO" id="GO:0006508">
    <property type="term" value="P:proteolysis"/>
    <property type="evidence" value="ECO:0007669"/>
    <property type="project" value="InterPro"/>
</dbReference>
<evidence type="ECO:0000313" key="4">
    <source>
        <dbReference type="EMBL" id="NYE46075.1"/>
    </source>
</evidence>
<evidence type="ECO:0000313" key="5">
    <source>
        <dbReference type="Proteomes" id="UP000589036"/>
    </source>
</evidence>
<evidence type="ECO:0000256" key="1">
    <source>
        <dbReference type="ARBA" id="ARBA00022729"/>
    </source>
</evidence>
<evidence type="ECO:0000256" key="2">
    <source>
        <dbReference type="SAM" id="MobiDB-lite"/>
    </source>
</evidence>
<dbReference type="Proteomes" id="UP000589036">
    <property type="component" value="Unassembled WGS sequence"/>
</dbReference>
<dbReference type="GO" id="GO:0004252">
    <property type="term" value="F:serine-type endopeptidase activity"/>
    <property type="evidence" value="ECO:0007669"/>
    <property type="project" value="InterPro"/>
</dbReference>
<organism evidence="4 5">
    <name type="scientific">Spinactinospora alkalitolerans</name>
    <dbReference type="NCBI Taxonomy" id="687207"/>
    <lineage>
        <taxon>Bacteria</taxon>
        <taxon>Bacillati</taxon>
        <taxon>Actinomycetota</taxon>
        <taxon>Actinomycetes</taxon>
        <taxon>Streptosporangiales</taxon>
        <taxon>Nocardiopsidaceae</taxon>
        <taxon>Spinactinospora</taxon>
    </lineage>
</organism>
<protein>
    <submittedName>
        <fullName evidence="4">V8-like Glu-specific endopeptidase</fullName>
    </submittedName>
</protein>
<dbReference type="Gene3D" id="2.40.10.10">
    <property type="entry name" value="Trypsin-like serine proteases"/>
    <property type="match status" value="2"/>
</dbReference>
<dbReference type="SUPFAM" id="SSF50494">
    <property type="entry name" value="Trypsin-like serine proteases"/>
    <property type="match status" value="1"/>
</dbReference>
<feature type="domain" description="Peptidase S1" evidence="3">
    <location>
        <begin position="131"/>
        <end position="320"/>
    </location>
</feature>
<dbReference type="InterPro" id="IPR043504">
    <property type="entry name" value="Peptidase_S1_PA_chymotrypsin"/>
</dbReference>
<dbReference type="PANTHER" id="PTHR15462">
    <property type="entry name" value="SERINE PROTEASE"/>
    <property type="match status" value="1"/>
</dbReference>
<gene>
    <name evidence="4" type="ORF">HDA32_001195</name>
</gene>
<keyword evidence="5" id="KW-1185">Reference proteome</keyword>
<dbReference type="InterPro" id="IPR018114">
    <property type="entry name" value="TRYPSIN_HIS"/>
</dbReference>
<feature type="region of interest" description="Disordered" evidence="2">
    <location>
        <begin position="73"/>
        <end position="125"/>
    </location>
</feature>
<dbReference type="AlphaFoldDB" id="A0A852TR88"/>
<dbReference type="InterPro" id="IPR001254">
    <property type="entry name" value="Trypsin_dom"/>
</dbReference>
<dbReference type="EMBL" id="JACCCC010000001">
    <property type="protein sequence ID" value="NYE46075.1"/>
    <property type="molecule type" value="Genomic_DNA"/>
</dbReference>
<accession>A0A852TR88</accession>
<sequence>MTPSVAHKVLGPLAGIAIAMAGVPADGGGADRPAATATRAHEGVVRQSAADGPGERRDVLAYWTAERMAAAEPIGPSLDEAPDARPLTAAQEADSPASPGHGGTEHQAAPRSGSTGKRWTGGGKVTRTTGRVFLTMNGRDFTCSASVIPAENKDTVITAGHCLKDGTGPWARNWVFVPGYDDGDRPYGDYTAREMLVAPQWGREADDSFDFGMAVLDTGSGGAHVAERTGHQEIAFGTGHSDRVYSFGYPSVDRYDGRHLHYCSGPVRPDRGGTSASGMACRMSEGSSGGPWLSGFDPRTGTGTITSVISFKYADNPGRQYGPRLGSAAERVYDTAQAL</sequence>
<reference evidence="4 5" key="1">
    <citation type="submission" date="2020-07" db="EMBL/GenBank/DDBJ databases">
        <title>Sequencing the genomes of 1000 actinobacteria strains.</title>
        <authorList>
            <person name="Klenk H.-P."/>
        </authorList>
    </citation>
    <scope>NUCLEOTIDE SEQUENCE [LARGE SCALE GENOMIC DNA]</scope>
    <source>
        <strain evidence="4 5">CXB654</strain>
    </source>
</reference>
<dbReference type="RefSeq" id="WP_179642236.1">
    <property type="nucleotide sequence ID" value="NZ_BAAAYY010000024.1"/>
</dbReference>
<evidence type="ECO:0000259" key="3">
    <source>
        <dbReference type="Pfam" id="PF00089"/>
    </source>
</evidence>
<dbReference type="InterPro" id="IPR009003">
    <property type="entry name" value="Peptidase_S1_PA"/>
</dbReference>
<dbReference type="PROSITE" id="PS00134">
    <property type="entry name" value="TRYPSIN_HIS"/>
    <property type="match status" value="1"/>
</dbReference>
<keyword evidence="1" id="KW-0732">Signal</keyword>
<dbReference type="Pfam" id="PF00089">
    <property type="entry name" value="Trypsin"/>
    <property type="match status" value="1"/>
</dbReference>
<feature type="region of interest" description="Disordered" evidence="2">
    <location>
        <begin position="27"/>
        <end position="53"/>
    </location>
</feature>
<comment type="caution">
    <text evidence="4">The sequence shown here is derived from an EMBL/GenBank/DDBJ whole genome shotgun (WGS) entry which is preliminary data.</text>
</comment>
<name>A0A852TR88_9ACTN</name>
<proteinExistence type="predicted"/>
<dbReference type="InterPro" id="IPR050966">
    <property type="entry name" value="Glutamyl_endopeptidase"/>
</dbReference>